<dbReference type="Proteomes" id="UP000636010">
    <property type="component" value="Unassembled WGS sequence"/>
</dbReference>
<feature type="transmembrane region" description="Helical" evidence="3">
    <location>
        <begin position="5"/>
        <end position="22"/>
    </location>
</feature>
<dbReference type="EMBL" id="BMEC01000019">
    <property type="protein sequence ID" value="GGC54151.1"/>
    <property type="molecule type" value="Genomic_DNA"/>
</dbReference>
<keyword evidence="3" id="KW-0812">Transmembrane</keyword>
<feature type="domain" description="Glutamate synthase" evidence="4">
    <location>
        <begin position="151"/>
        <end position="467"/>
    </location>
</feature>
<evidence type="ECO:0000259" key="4">
    <source>
        <dbReference type="Pfam" id="PF01645"/>
    </source>
</evidence>
<gene>
    <name evidence="5" type="ORF">GCM10011506_44750</name>
</gene>
<dbReference type="CDD" id="cd02808">
    <property type="entry name" value="GltS_FMN"/>
    <property type="match status" value="1"/>
</dbReference>
<dbReference type="InterPro" id="IPR027283">
    <property type="entry name" value="YerD"/>
</dbReference>
<keyword evidence="3" id="KW-1133">Transmembrane helix</keyword>
<organism evidence="5 6">
    <name type="scientific">Marivirga lumbricoides</name>
    <dbReference type="NCBI Taxonomy" id="1046115"/>
    <lineage>
        <taxon>Bacteria</taxon>
        <taxon>Pseudomonadati</taxon>
        <taxon>Bacteroidota</taxon>
        <taxon>Cytophagia</taxon>
        <taxon>Cytophagales</taxon>
        <taxon>Marivirgaceae</taxon>
        <taxon>Marivirga</taxon>
    </lineage>
</organism>
<evidence type="ECO:0000256" key="1">
    <source>
        <dbReference type="ARBA" id="ARBA00009716"/>
    </source>
</evidence>
<dbReference type="SUPFAM" id="SSF51395">
    <property type="entry name" value="FMN-linked oxidoreductases"/>
    <property type="match status" value="1"/>
</dbReference>
<dbReference type="InterPro" id="IPR002932">
    <property type="entry name" value="Glu_synthdom"/>
</dbReference>
<dbReference type="PANTHER" id="PTHR43819:SF1">
    <property type="entry name" value="ARCHAEAL-TYPE GLUTAMATE SYNTHASE [NADPH]"/>
    <property type="match status" value="1"/>
</dbReference>
<keyword evidence="3" id="KW-0472">Membrane</keyword>
<keyword evidence="6" id="KW-1185">Reference proteome</keyword>
<dbReference type="PIRSF" id="PIRSF006429">
    <property type="entry name" value="GOGAT_lg_2"/>
    <property type="match status" value="1"/>
</dbReference>
<evidence type="ECO:0000256" key="3">
    <source>
        <dbReference type="SAM" id="Phobius"/>
    </source>
</evidence>
<sequence>MRNKFLIFGALLLISYVVLWWFHWAPIWGLALLSILYLIGVYNSLQKSHTILKNFPVLGYFRYFFESISPEIQQYFIERNTDGSPFSRNHRALVYRRAKNVNDTHPFGTQLELNSVSYEGLRHSIYARVPSEHLPRVTIGGDACKQPYEASLLNISAMSFGSLSKNALLALNTGARKGKFYHNTGEGAISPYHLEPGGDIVWQIGTGYFGCRTPEGLFDAEKFKENAKHEQVKMIEIKLSQGAKPGHGGVLPAVKNTPEIAKIRGIEPHTTVLSPPSHSHFSNAKGLLEFVAELRELSGGKPIGFKLCVGKTEEFVELCREMENTGIKPDFITVDGAEGGTGAAPLEFSDSVGLPLKPALIFVNKLLTRFQLRKDIRIIASGKIISAESIIKMRALGADICNSARAFMFSVGCIQALRCNTNACPTGVATQDKMLQKGLVVSDKAERVYNFHQNTLKAAMELLAACGLASIHEITIDMFIRGDELVGIENKYFPDKLAGEFLN</sequence>
<dbReference type="Gene3D" id="3.20.20.70">
    <property type="entry name" value="Aldolase class I"/>
    <property type="match status" value="1"/>
</dbReference>
<dbReference type="PIRSF" id="PIRSF500060">
    <property type="entry name" value="UCP500060"/>
    <property type="match status" value="1"/>
</dbReference>
<reference evidence="6" key="1">
    <citation type="journal article" date="2019" name="Int. J. Syst. Evol. Microbiol.">
        <title>The Global Catalogue of Microorganisms (GCM) 10K type strain sequencing project: providing services to taxonomists for standard genome sequencing and annotation.</title>
        <authorList>
            <consortium name="The Broad Institute Genomics Platform"/>
            <consortium name="The Broad Institute Genome Sequencing Center for Infectious Disease"/>
            <person name="Wu L."/>
            <person name="Ma J."/>
        </authorList>
    </citation>
    <scope>NUCLEOTIDE SEQUENCE [LARGE SCALE GENOMIC DNA]</scope>
    <source>
        <strain evidence="6">CGMCC 1.10832</strain>
    </source>
</reference>
<dbReference type="PANTHER" id="PTHR43819">
    <property type="entry name" value="ARCHAEAL-TYPE GLUTAMATE SYNTHASE [NADPH]"/>
    <property type="match status" value="1"/>
</dbReference>
<evidence type="ECO:0000313" key="5">
    <source>
        <dbReference type="EMBL" id="GGC54151.1"/>
    </source>
</evidence>
<proteinExistence type="inferred from homology"/>
<dbReference type="InterPro" id="IPR013785">
    <property type="entry name" value="Aldolase_TIM"/>
</dbReference>
<name>A0ABQ1N4W8_9BACT</name>
<protein>
    <submittedName>
        <fullName evidence="5">FMN-binding glutamate synthase family protein</fullName>
    </submittedName>
</protein>
<comment type="similarity">
    <text evidence="1 2">Belongs to the glutamate synthase family.</text>
</comment>
<dbReference type="RefSeq" id="WP_188467578.1">
    <property type="nucleotide sequence ID" value="NZ_BAABHU010000019.1"/>
</dbReference>
<evidence type="ECO:0000256" key="2">
    <source>
        <dbReference type="PIRNR" id="PIRNR006429"/>
    </source>
</evidence>
<evidence type="ECO:0000313" key="6">
    <source>
        <dbReference type="Proteomes" id="UP000636010"/>
    </source>
</evidence>
<accession>A0ABQ1N4W8</accession>
<dbReference type="InterPro" id="IPR024188">
    <property type="entry name" value="GltB"/>
</dbReference>
<comment type="caution">
    <text evidence="5">The sequence shown here is derived from an EMBL/GenBank/DDBJ whole genome shotgun (WGS) entry which is preliminary data.</text>
</comment>
<dbReference type="Pfam" id="PF01645">
    <property type="entry name" value="Glu_synthase"/>
    <property type="match status" value="1"/>
</dbReference>